<dbReference type="PANTHER" id="PTHR45982:SF1">
    <property type="entry name" value="REGULATOR OF CHROMOSOME CONDENSATION"/>
    <property type="match status" value="1"/>
</dbReference>
<dbReference type="HOGENOM" id="CLU_398318_0_0_7"/>
<dbReference type="GO" id="GO:0005085">
    <property type="term" value="F:guanyl-nucleotide exchange factor activity"/>
    <property type="evidence" value="ECO:0007669"/>
    <property type="project" value="TreeGrafter"/>
</dbReference>
<dbReference type="InterPro" id="IPR058923">
    <property type="entry name" value="RCC1-like_dom"/>
</dbReference>
<feature type="signal peptide" evidence="3">
    <location>
        <begin position="1"/>
        <end position="19"/>
    </location>
</feature>
<keyword evidence="1" id="KW-0344">Guanine-nucleotide releasing factor</keyword>
<dbReference type="InterPro" id="IPR000408">
    <property type="entry name" value="Reg_chr_condens"/>
</dbReference>
<dbReference type="Pfam" id="PF25390">
    <property type="entry name" value="WD40_RLD"/>
    <property type="match status" value="1"/>
</dbReference>
<evidence type="ECO:0000256" key="2">
    <source>
        <dbReference type="ARBA" id="ARBA00022737"/>
    </source>
</evidence>
<dbReference type="PRINTS" id="PR00633">
    <property type="entry name" value="RCCNDNSATION"/>
</dbReference>
<name>K7YSM5_BDEBC</name>
<dbReference type="GO" id="GO:0005737">
    <property type="term" value="C:cytoplasm"/>
    <property type="evidence" value="ECO:0007669"/>
    <property type="project" value="TreeGrafter"/>
</dbReference>
<dbReference type="AlphaFoldDB" id="K7YSM5"/>
<dbReference type="Gene3D" id="2.130.10.30">
    <property type="entry name" value="Regulator of chromosome condensation 1/beta-lactamase-inhibitor protein II"/>
    <property type="match status" value="2"/>
</dbReference>
<gene>
    <name evidence="5" type="ORF">Bdt_3211</name>
</gene>
<proteinExistence type="predicted"/>
<keyword evidence="3" id="KW-0732">Signal</keyword>
<dbReference type="KEGG" id="bbat:Bdt_3211"/>
<keyword evidence="2" id="KW-0677">Repeat</keyword>
<feature type="domain" description="RCC1-like" evidence="4">
    <location>
        <begin position="335"/>
        <end position="595"/>
    </location>
</feature>
<dbReference type="Proteomes" id="UP000010074">
    <property type="component" value="Chromosome"/>
</dbReference>
<dbReference type="PANTHER" id="PTHR45982">
    <property type="entry name" value="REGULATOR OF CHROMOSOME CONDENSATION"/>
    <property type="match status" value="1"/>
</dbReference>
<dbReference type="EMBL" id="CP002930">
    <property type="protein sequence ID" value="AFY02886.1"/>
    <property type="molecule type" value="Genomic_DNA"/>
</dbReference>
<evidence type="ECO:0000256" key="3">
    <source>
        <dbReference type="SAM" id="SignalP"/>
    </source>
</evidence>
<dbReference type="OrthoDB" id="5652970at2"/>
<dbReference type="SUPFAM" id="SSF50985">
    <property type="entry name" value="RCC1/BLIP-II"/>
    <property type="match status" value="1"/>
</dbReference>
<feature type="chain" id="PRO_5003913775" description="RCC1-like domain-containing protein" evidence="3">
    <location>
        <begin position="20"/>
        <end position="691"/>
    </location>
</feature>
<evidence type="ECO:0000256" key="1">
    <source>
        <dbReference type="ARBA" id="ARBA00022658"/>
    </source>
</evidence>
<evidence type="ECO:0000259" key="4">
    <source>
        <dbReference type="Pfam" id="PF25390"/>
    </source>
</evidence>
<dbReference type="STRING" id="1069642.Bdt_3211"/>
<reference evidence="5 6" key="1">
    <citation type="journal article" date="2012" name="BMC Genomics">
        <title>Genome analysis of a simultaneously predatory and prey-independent, novel Bdellovibrio bacteriovorus from the River Tiber, supports in silico predictions of both ancient and recent lateral gene transfer from diverse bacteria.</title>
        <authorList>
            <person name="Hobley L."/>
            <person name="Lerner T.R."/>
            <person name="Williams L.E."/>
            <person name="Lambert C."/>
            <person name="Till R."/>
            <person name="Milner D.S."/>
            <person name="Basford S.M."/>
            <person name="Capeness M.J."/>
            <person name="Fenton A.K."/>
            <person name="Atterbury R.J."/>
            <person name="Harris M.A."/>
            <person name="Sockett R.E."/>
        </authorList>
    </citation>
    <scope>NUCLEOTIDE SEQUENCE [LARGE SCALE GENOMIC DNA]</scope>
    <source>
        <strain evidence="5 6">Tiberius</strain>
    </source>
</reference>
<sequence>MKNLILIFCFVIFCLDAQANAPKFLELNSYGNPIVGGRLALIASVRTTPTDPEVEIYITSKFDGENLKVTRFGETEYAGVIASPALTGSFVWEVKAYLQNRVLARDVQAAVIRIEKEIFALNERYEQETESDKKAAIVVAVSEYETQKSELLARIESHRVLVETKTLDVNIGDPPEMRRASEPIKVHIDTPTGDVTFGDKVDIFVDVFPDTSERTKNRVEAWLGGERIYFDKVTDSSFKTTVNSAALALGPQVLSVSFYYANYHHAESILNAYLVSSQRIAELIRFRDSALDPAIVDYYQRELNDVNLIRSAFQNISDNMPVLGGTEITLVNVVDRPDEFMTVAAGYDTACGIYRSAVYCWGANANGELGNASASLSTNTPTTPALLNGVTDIKTGSSHNCAILRGELWCWGANSWGQLGTGDQYGRNIPVQVSVAGRFEKLSVGAAHTCAISKGTVYCWGNNQFGQLGVGSTEQYIVVPAELPLSDVIDVAAGDFFTCAVVKNGSVYCWGRNTKGELGNGGYETSYAPRKVAGISDASDVEAGNQSACALMFDQLKCWGSAESGQLGSTITSGNSPTPVTIDIDPVVSVALGGGSLCAITNLGSAKCWGSAQGGTLGNGQTTGFVVVPVQVVGLTSGVTSLSVAPGYACAVQNGVSKCWGTNVEGSLGDGSTIGGTASTPVVVVTPGTFK</sequence>
<accession>K7YSM5</accession>
<dbReference type="PATRIC" id="fig|1069642.3.peg.3177"/>
<dbReference type="InterPro" id="IPR051553">
    <property type="entry name" value="Ran_GTPase-activating"/>
</dbReference>
<organism evidence="5 6">
    <name type="scientific">Bdellovibrio bacteriovorus str. Tiberius</name>
    <dbReference type="NCBI Taxonomy" id="1069642"/>
    <lineage>
        <taxon>Bacteria</taxon>
        <taxon>Pseudomonadati</taxon>
        <taxon>Bdellovibrionota</taxon>
        <taxon>Bdellovibrionia</taxon>
        <taxon>Bdellovibrionales</taxon>
        <taxon>Pseudobdellovibrionaceae</taxon>
        <taxon>Bdellovibrio</taxon>
    </lineage>
</organism>
<dbReference type="PROSITE" id="PS50012">
    <property type="entry name" value="RCC1_3"/>
    <property type="match status" value="5"/>
</dbReference>
<protein>
    <recommendedName>
        <fullName evidence="4">RCC1-like domain-containing protein</fullName>
    </recommendedName>
</protein>
<dbReference type="RefSeq" id="WP_015092302.1">
    <property type="nucleotide sequence ID" value="NC_019567.1"/>
</dbReference>
<evidence type="ECO:0000313" key="6">
    <source>
        <dbReference type="Proteomes" id="UP000010074"/>
    </source>
</evidence>
<evidence type="ECO:0000313" key="5">
    <source>
        <dbReference type="EMBL" id="AFY02886.1"/>
    </source>
</evidence>
<dbReference type="InterPro" id="IPR009091">
    <property type="entry name" value="RCC1/BLIP-II"/>
</dbReference>